<dbReference type="EMBL" id="JAGIZA010000012">
    <property type="protein sequence ID" value="MBP0494790.1"/>
    <property type="molecule type" value="Genomic_DNA"/>
</dbReference>
<reference evidence="1" key="1">
    <citation type="submission" date="2021-03" db="EMBL/GenBank/DDBJ databases">
        <authorList>
            <person name="So Y."/>
        </authorList>
    </citation>
    <scope>NUCLEOTIDE SEQUENCE</scope>
    <source>
        <strain evidence="1">SG15</strain>
    </source>
</reference>
<gene>
    <name evidence="1" type="ORF">J5Y10_18545</name>
</gene>
<dbReference type="AlphaFoldDB" id="A0A940N141"/>
<name>A0A940N141_9PROT</name>
<keyword evidence="2" id="KW-1185">Reference proteome</keyword>
<organism evidence="1 2">
    <name type="scientific">Roseomonas indoligenes</name>
    <dbReference type="NCBI Taxonomy" id="2820811"/>
    <lineage>
        <taxon>Bacteria</taxon>
        <taxon>Pseudomonadati</taxon>
        <taxon>Pseudomonadota</taxon>
        <taxon>Alphaproteobacteria</taxon>
        <taxon>Acetobacterales</taxon>
        <taxon>Roseomonadaceae</taxon>
        <taxon>Roseomonas</taxon>
    </lineage>
</organism>
<accession>A0A940N141</accession>
<comment type="caution">
    <text evidence="1">The sequence shown here is derived from an EMBL/GenBank/DDBJ whole genome shotgun (WGS) entry which is preliminary data.</text>
</comment>
<dbReference type="RefSeq" id="WP_209375584.1">
    <property type="nucleotide sequence ID" value="NZ_JAGIZA010000012.1"/>
</dbReference>
<proteinExistence type="predicted"/>
<dbReference type="Proteomes" id="UP000677537">
    <property type="component" value="Unassembled WGS sequence"/>
</dbReference>
<protein>
    <submittedName>
        <fullName evidence="1">Uncharacterized protein</fullName>
    </submittedName>
</protein>
<evidence type="ECO:0000313" key="2">
    <source>
        <dbReference type="Proteomes" id="UP000677537"/>
    </source>
</evidence>
<evidence type="ECO:0000313" key="1">
    <source>
        <dbReference type="EMBL" id="MBP0494790.1"/>
    </source>
</evidence>
<sequence length="366" mass="40314">MAGPIRRIVFTGDVLRPGETGFRPGQTENILWFHRLVRAQAAAAARCEVPVVTWGSGIDTPGLYEMWGAEKSWRGWARIFDAGFAPEGVVAAVERAFADSVVIGFELAESMKRILSLLGIPFIDFGVHPVRFMDDVFFAVQTNDAAVFEAMLPDHAEDGAFYGAAGLLAATALKARPDLRLGAETLIIGQTRIDRSLIRGGRVVDLSDFVPALRAAVGNGGAAFKPHPYSHTDFGTLAAGFPFQALRLTYENVYVLMAAEELRRVVGVSSSVLLEARYFGVESVVFHESPFDIPDRRAEAVPGQHLSVVDAWGDTDFWRRILAPLMPVTRMDRQGFRRAPNALRTSLRNFWGYNELTTDFQVHLAC</sequence>